<dbReference type="AlphaFoldDB" id="A0A1V1PF89"/>
<protein>
    <submittedName>
        <fullName evidence="2">Fe-S cluster domain-containing protein</fullName>
    </submittedName>
</protein>
<proteinExistence type="predicted"/>
<dbReference type="EMBL" id="ATBP01000071">
    <property type="protein sequence ID" value="ETR73335.1"/>
    <property type="molecule type" value="Genomic_DNA"/>
</dbReference>
<evidence type="ECO:0000313" key="3">
    <source>
        <dbReference type="Proteomes" id="UP000189670"/>
    </source>
</evidence>
<evidence type="ECO:0000259" key="1">
    <source>
        <dbReference type="Pfam" id="PF12654"/>
    </source>
</evidence>
<gene>
    <name evidence="2" type="ORF">OMM_01044</name>
</gene>
<dbReference type="InterPro" id="IPR024264">
    <property type="entry name" value="DUF3786"/>
</dbReference>
<feature type="domain" description="DUF3786" evidence="1">
    <location>
        <begin position="16"/>
        <end position="193"/>
    </location>
</feature>
<accession>A0A1V1PF89</accession>
<evidence type="ECO:0000313" key="2">
    <source>
        <dbReference type="EMBL" id="ETR73335.1"/>
    </source>
</evidence>
<dbReference type="Pfam" id="PF12654">
    <property type="entry name" value="DUF3786"/>
    <property type="match status" value="1"/>
</dbReference>
<dbReference type="Proteomes" id="UP000189670">
    <property type="component" value="Unassembled WGS sequence"/>
</dbReference>
<reference evidence="3" key="1">
    <citation type="submission" date="2012-11" db="EMBL/GenBank/DDBJ databases">
        <authorList>
            <person name="Lucero-Rivera Y.E."/>
            <person name="Tovar-Ramirez D."/>
        </authorList>
    </citation>
    <scope>NUCLEOTIDE SEQUENCE [LARGE SCALE GENOMIC DNA]</scope>
    <source>
        <strain evidence="3">Araruama</strain>
    </source>
</reference>
<name>A0A1V1PF89_9BACT</name>
<comment type="caution">
    <text evidence="2">The sequence shown here is derived from an EMBL/GenBank/DDBJ whole genome shotgun (WGS) entry which is preliminary data.</text>
</comment>
<organism evidence="2 3">
    <name type="scientific">Candidatus Magnetoglobus multicellularis str. Araruama</name>
    <dbReference type="NCBI Taxonomy" id="890399"/>
    <lineage>
        <taxon>Bacteria</taxon>
        <taxon>Pseudomonadati</taxon>
        <taxon>Thermodesulfobacteriota</taxon>
        <taxon>Desulfobacteria</taxon>
        <taxon>Desulfobacterales</taxon>
        <taxon>Desulfobacteraceae</taxon>
        <taxon>Candidatus Magnetoglobus</taxon>
    </lineage>
</organism>
<sequence>MQQMIDQLKAKLPQVDFETAAQRIQGHYAPPWLTLKIFGKDFRVDRSGNISTDIHVNPWVVVPFLQHIFQSTGASVSGQWVTFRELEGGKPRLALYEQRFQKELKRLADNFTDLFEDLIHIFNGTQLDHAPAQLNQADISLVLHPFPKIPILISYWKPEDDMASDITIFFDKMVHEQLDTESLYGLLAGLLQMFDRLAKRHG</sequence>